<reference evidence="14" key="1">
    <citation type="submission" date="2021-03" db="EMBL/GenBank/DDBJ databases">
        <authorList>
            <person name="Wang G."/>
        </authorList>
    </citation>
    <scope>NUCLEOTIDE SEQUENCE</scope>
    <source>
        <strain evidence="14">KCTC 12899</strain>
    </source>
</reference>
<dbReference type="GO" id="GO:0003677">
    <property type="term" value="F:DNA binding"/>
    <property type="evidence" value="ECO:0007669"/>
    <property type="project" value="UniProtKB-UniRule"/>
</dbReference>
<dbReference type="SUPFAM" id="SSF52540">
    <property type="entry name" value="P-loop containing nucleoside triphosphate hydrolases"/>
    <property type="match status" value="2"/>
</dbReference>
<feature type="domain" description="Helicase ATP-binding" evidence="13">
    <location>
        <begin position="303"/>
        <end position="469"/>
    </location>
</feature>
<dbReference type="HAMAP" id="MF_00983">
    <property type="entry name" value="PriA"/>
    <property type="match status" value="1"/>
</dbReference>
<evidence type="ECO:0000256" key="10">
    <source>
        <dbReference type="ARBA" id="ARBA00023235"/>
    </source>
</evidence>
<keyword evidence="5 12" id="KW-0378">Hydrolase</keyword>
<dbReference type="Pfam" id="PF00271">
    <property type="entry name" value="Helicase_C"/>
    <property type="match status" value="1"/>
</dbReference>
<dbReference type="GO" id="GO:0005524">
    <property type="term" value="F:ATP binding"/>
    <property type="evidence" value="ECO:0007669"/>
    <property type="project" value="UniProtKB-UniRule"/>
</dbReference>
<evidence type="ECO:0000256" key="11">
    <source>
        <dbReference type="ARBA" id="ARBA00048988"/>
    </source>
</evidence>
<proteinExistence type="inferred from homology"/>
<name>A0A8J7QCS7_9BACT</name>
<evidence type="ECO:0000313" key="15">
    <source>
        <dbReference type="Proteomes" id="UP000664417"/>
    </source>
</evidence>
<dbReference type="Proteomes" id="UP000664417">
    <property type="component" value="Unassembled WGS sequence"/>
</dbReference>
<comment type="function">
    <text evidence="12">Initiates the restart of stalled replication forks, which reloads the replicative helicase on sites other than the origin of replication. Recognizes and binds to abandoned replication forks and remodels them to uncover a helicase loading site. Promotes assembly of the primosome at these replication forks.</text>
</comment>
<dbReference type="Pfam" id="PF17764">
    <property type="entry name" value="PriA_3primeBD"/>
    <property type="match status" value="1"/>
</dbReference>
<dbReference type="GO" id="GO:0006269">
    <property type="term" value="P:DNA replication, synthesis of primer"/>
    <property type="evidence" value="ECO:0007669"/>
    <property type="project" value="UniProtKB-KW"/>
</dbReference>
<keyword evidence="7 12" id="KW-0862">Zinc</keyword>
<keyword evidence="9 12" id="KW-0238">DNA-binding</keyword>
<protein>
    <recommendedName>
        <fullName evidence="12">Replication restart protein PriA</fullName>
    </recommendedName>
    <alternativeName>
        <fullName evidence="12">ATP-dependent DNA helicase PriA</fullName>
        <ecNumber evidence="12">5.6.2.4</ecNumber>
    </alternativeName>
    <alternativeName>
        <fullName evidence="12">DNA 3'-5' helicase PriA</fullName>
    </alternativeName>
</protein>
<dbReference type="PROSITE" id="PS51192">
    <property type="entry name" value="HELICASE_ATP_BIND_1"/>
    <property type="match status" value="1"/>
</dbReference>
<feature type="binding site" evidence="12">
    <location>
        <position position="535"/>
    </location>
    <ligand>
        <name>Zn(2+)</name>
        <dbReference type="ChEBI" id="CHEBI:29105"/>
        <label>1</label>
    </ligand>
</feature>
<evidence type="ECO:0000256" key="7">
    <source>
        <dbReference type="ARBA" id="ARBA00022833"/>
    </source>
</evidence>
<dbReference type="PANTHER" id="PTHR30580:SF0">
    <property type="entry name" value="PRIMOSOMAL PROTEIN N"/>
    <property type="match status" value="1"/>
</dbReference>
<feature type="binding site" evidence="12">
    <location>
        <position position="562"/>
    </location>
    <ligand>
        <name>Zn(2+)</name>
        <dbReference type="ChEBI" id="CHEBI:29105"/>
        <label>2</label>
    </ligand>
</feature>
<evidence type="ECO:0000256" key="3">
    <source>
        <dbReference type="ARBA" id="ARBA00022723"/>
    </source>
</evidence>
<feature type="binding site" evidence="12">
    <location>
        <position position="541"/>
    </location>
    <ligand>
        <name>Zn(2+)</name>
        <dbReference type="ChEBI" id="CHEBI:29105"/>
        <label>2</label>
    </ligand>
</feature>
<dbReference type="Pfam" id="PF18074">
    <property type="entry name" value="PriA_C"/>
    <property type="match status" value="1"/>
</dbReference>
<dbReference type="CDD" id="cd18804">
    <property type="entry name" value="SF2_C_priA"/>
    <property type="match status" value="1"/>
</dbReference>
<dbReference type="InterPro" id="IPR005259">
    <property type="entry name" value="PriA"/>
</dbReference>
<comment type="caution">
    <text evidence="14">The sequence shown here is derived from an EMBL/GenBank/DDBJ whole genome shotgun (WGS) entry which is preliminary data.</text>
</comment>
<dbReference type="GO" id="GO:0006270">
    <property type="term" value="P:DNA replication initiation"/>
    <property type="evidence" value="ECO:0007669"/>
    <property type="project" value="TreeGrafter"/>
</dbReference>
<comment type="similarity">
    <text evidence="12">Belongs to the helicase family. PriA subfamily.</text>
</comment>
<keyword evidence="6 12" id="KW-0347">Helicase</keyword>
<organism evidence="14 15">
    <name type="scientific">Acanthopleuribacter pedis</name>
    <dbReference type="NCBI Taxonomy" id="442870"/>
    <lineage>
        <taxon>Bacteria</taxon>
        <taxon>Pseudomonadati</taxon>
        <taxon>Acidobacteriota</taxon>
        <taxon>Holophagae</taxon>
        <taxon>Acanthopleuribacterales</taxon>
        <taxon>Acanthopleuribacteraceae</taxon>
        <taxon>Acanthopleuribacter</taxon>
    </lineage>
</organism>
<gene>
    <name evidence="12 14" type="primary">priA</name>
    <name evidence="14" type="ORF">J3U88_01900</name>
</gene>
<dbReference type="EMBL" id="JAFREP010000001">
    <property type="protein sequence ID" value="MBO1317195.1"/>
    <property type="molecule type" value="Genomic_DNA"/>
</dbReference>
<feature type="binding site" evidence="12">
    <location>
        <position position="559"/>
    </location>
    <ligand>
        <name>Zn(2+)</name>
        <dbReference type="ChEBI" id="CHEBI:29105"/>
        <label>2</label>
    </ligand>
</feature>
<evidence type="ECO:0000256" key="2">
    <source>
        <dbReference type="ARBA" id="ARBA00022705"/>
    </source>
</evidence>
<sequence>MAAHDPSPASLPLDDTGPWLVEVALPVPLRQTFTYKIPAGDINPAVVKRGLRVLVPFRSKLLYGITMSDAYQSADAYPRTRYLVSCDTRQIVIAEEVHHLLDWMVRYYRAPIGEAVKLALPPGVLNEKEIQFALSPNGKTFAESEAGGIVLAQLLGGPLTRKEWQLKAKTEIKLEDIRFWEDQGYLFIQSRDREKESIPHVTVVVVTEAGRAVDPTELGRAYKQIELLRWLRVRETHFARIPEIYAVFGSASPLLNQLEKKGFIERKRIPKYELLGDDAETTADAVHTLTEEQGAAFEEITAGLDLARFCSFLLFGVTGAGKTEIYLRAIQHCLENGRQALFLVPEIALTPLMHRRIRDRFGERLAILHSAVGMSQRSEAWANVLAGKVDVVLGARSGVFAPLPRLGLVIVDEEHDQSYKQNDGIRYHARDLALVRGKMAEAVVVLGSATPSLESWQNHRRGRHHLLTLTKRATKAKLPEVEILDMRGEFKAQRKRPLLSRRLQAAIGETLKSGNQVMILLNRRGYHNFLLCRKCGHVEMCSQCEVCLTFHRTDERLHCHYCNEIRPVPAACSSCAADGVALQFFGEGTQQIEAHIQELFPDYVVDRMDRDRLSAREAHQKILDKFESRQTDILVGTQMIAKGHDFPNVTLVGIVNADQGLRIPDFRSAETVFQLLTQVAGRSGRGKNPGRVVIQTYMPEHYCIRFAADHDFLAFLKKELTYREHLFYPPFAHMINIMVTHKDDQKAAQAIQWMAAQLNSVKQRADLVVLGPTKAAIGRIKGAWRYQIVLKSGDRASLHGFADQVVETCVARGLIERPAVTFDIDPYQFL</sequence>
<keyword evidence="4 12" id="KW-0547">Nucleotide-binding</keyword>
<feature type="binding site" evidence="12">
    <location>
        <position position="532"/>
    </location>
    <ligand>
        <name>Zn(2+)</name>
        <dbReference type="ChEBI" id="CHEBI:29105"/>
        <label>1</label>
    </ligand>
</feature>
<evidence type="ECO:0000256" key="6">
    <source>
        <dbReference type="ARBA" id="ARBA00022806"/>
    </source>
</evidence>
<evidence type="ECO:0000256" key="5">
    <source>
        <dbReference type="ARBA" id="ARBA00022801"/>
    </source>
</evidence>
<dbReference type="SMART" id="SM00487">
    <property type="entry name" value="DEXDc"/>
    <property type="match status" value="1"/>
</dbReference>
<dbReference type="GO" id="GO:0006302">
    <property type="term" value="P:double-strand break repair"/>
    <property type="evidence" value="ECO:0007669"/>
    <property type="project" value="InterPro"/>
</dbReference>
<dbReference type="GO" id="GO:0006310">
    <property type="term" value="P:DNA recombination"/>
    <property type="evidence" value="ECO:0007669"/>
    <property type="project" value="InterPro"/>
</dbReference>
<dbReference type="GO" id="GO:0043138">
    <property type="term" value="F:3'-5' DNA helicase activity"/>
    <property type="evidence" value="ECO:0007669"/>
    <property type="project" value="UniProtKB-EC"/>
</dbReference>
<dbReference type="FunFam" id="3.40.50.300:FF:000489">
    <property type="entry name" value="Primosome assembly protein PriA"/>
    <property type="match status" value="1"/>
</dbReference>
<keyword evidence="8 12" id="KW-0067">ATP-binding</keyword>
<evidence type="ECO:0000256" key="4">
    <source>
        <dbReference type="ARBA" id="ARBA00022741"/>
    </source>
</evidence>
<dbReference type="NCBIfam" id="TIGR00595">
    <property type="entry name" value="priA"/>
    <property type="match status" value="1"/>
</dbReference>
<keyword evidence="10 12" id="KW-0413">Isomerase</keyword>
<feature type="binding site" evidence="12">
    <location>
        <position position="575"/>
    </location>
    <ligand>
        <name>Zn(2+)</name>
        <dbReference type="ChEBI" id="CHEBI:29105"/>
        <label>1</label>
    </ligand>
</feature>
<dbReference type="EC" id="5.6.2.4" evidence="12"/>
<dbReference type="Gene3D" id="3.40.1440.60">
    <property type="entry name" value="PriA, 3(prime) DNA-binding domain"/>
    <property type="match status" value="1"/>
</dbReference>
<keyword evidence="2 12" id="KW-0235">DNA replication</keyword>
<comment type="catalytic activity">
    <reaction evidence="12">
        <text>Couples ATP hydrolysis with the unwinding of duplex DNA by translocating in the 3'-5' direction.</text>
        <dbReference type="EC" id="5.6.2.4"/>
    </reaction>
</comment>
<evidence type="ECO:0000256" key="8">
    <source>
        <dbReference type="ARBA" id="ARBA00022840"/>
    </source>
</evidence>
<dbReference type="PANTHER" id="PTHR30580">
    <property type="entry name" value="PRIMOSOMAL PROTEIN N"/>
    <property type="match status" value="1"/>
</dbReference>
<dbReference type="CDD" id="cd17929">
    <property type="entry name" value="DEXHc_priA"/>
    <property type="match status" value="1"/>
</dbReference>
<keyword evidence="3 12" id="KW-0479">Metal-binding</keyword>
<dbReference type="InterPro" id="IPR041222">
    <property type="entry name" value="PriA_3primeBD"/>
</dbReference>
<dbReference type="InterPro" id="IPR014001">
    <property type="entry name" value="Helicase_ATP-bd"/>
</dbReference>
<dbReference type="InterPro" id="IPR041236">
    <property type="entry name" value="PriA_C"/>
</dbReference>
<feature type="binding site" evidence="12">
    <location>
        <position position="544"/>
    </location>
    <ligand>
        <name>Zn(2+)</name>
        <dbReference type="ChEBI" id="CHEBI:29105"/>
        <label>2</label>
    </ligand>
</feature>
<comment type="cofactor">
    <cofactor evidence="12">
        <name>Zn(2+)</name>
        <dbReference type="ChEBI" id="CHEBI:29105"/>
    </cofactor>
    <text evidence="12">Binds 2 zinc ions per subunit.</text>
</comment>
<evidence type="ECO:0000256" key="1">
    <source>
        <dbReference type="ARBA" id="ARBA00022515"/>
    </source>
</evidence>
<dbReference type="GO" id="GO:0008270">
    <property type="term" value="F:zinc ion binding"/>
    <property type="evidence" value="ECO:0007669"/>
    <property type="project" value="UniProtKB-UniRule"/>
</dbReference>
<dbReference type="SMART" id="SM00490">
    <property type="entry name" value="HELICc"/>
    <property type="match status" value="1"/>
</dbReference>
<evidence type="ECO:0000256" key="9">
    <source>
        <dbReference type="ARBA" id="ARBA00023125"/>
    </source>
</evidence>
<dbReference type="RefSeq" id="WP_207856426.1">
    <property type="nucleotide sequence ID" value="NZ_JAFREP010000001.1"/>
</dbReference>
<evidence type="ECO:0000259" key="13">
    <source>
        <dbReference type="PROSITE" id="PS51192"/>
    </source>
</evidence>
<accession>A0A8J7QCS7</accession>
<dbReference type="InterPro" id="IPR042115">
    <property type="entry name" value="PriA_3primeBD_sf"/>
</dbReference>
<dbReference type="InterPro" id="IPR027417">
    <property type="entry name" value="P-loop_NTPase"/>
</dbReference>
<keyword evidence="1 12" id="KW-0639">Primosome</keyword>
<comment type="subunit">
    <text evidence="12">Component of the replication restart primosome.</text>
</comment>
<dbReference type="InterPro" id="IPR011545">
    <property type="entry name" value="DEAD/DEAH_box_helicase_dom"/>
</dbReference>
<dbReference type="Pfam" id="PF00270">
    <property type="entry name" value="DEAD"/>
    <property type="match status" value="1"/>
</dbReference>
<feature type="binding site" evidence="12">
    <location>
        <position position="572"/>
    </location>
    <ligand>
        <name>Zn(2+)</name>
        <dbReference type="ChEBI" id="CHEBI:29105"/>
        <label>1</label>
    </ligand>
</feature>
<dbReference type="GO" id="GO:0016787">
    <property type="term" value="F:hydrolase activity"/>
    <property type="evidence" value="ECO:0007669"/>
    <property type="project" value="UniProtKB-KW"/>
</dbReference>
<dbReference type="Gene3D" id="3.40.50.300">
    <property type="entry name" value="P-loop containing nucleotide triphosphate hydrolases"/>
    <property type="match status" value="2"/>
</dbReference>
<dbReference type="AlphaFoldDB" id="A0A8J7QCS7"/>
<dbReference type="InterPro" id="IPR001650">
    <property type="entry name" value="Helicase_C-like"/>
</dbReference>
<dbReference type="GO" id="GO:1990077">
    <property type="term" value="C:primosome complex"/>
    <property type="evidence" value="ECO:0007669"/>
    <property type="project" value="UniProtKB-UniRule"/>
</dbReference>
<evidence type="ECO:0000313" key="14">
    <source>
        <dbReference type="EMBL" id="MBO1317195.1"/>
    </source>
</evidence>
<keyword evidence="15" id="KW-1185">Reference proteome</keyword>
<comment type="catalytic activity">
    <reaction evidence="11 12">
        <text>ATP + H2O = ADP + phosphate + H(+)</text>
        <dbReference type="Rhea" id="RHEA:13065"/>
        <dbReference type="ChEBI" id="CHEBI:15377"/>
        <dbReference type="ChEBI" id="CHEBI:15378"/>
        <dbReference type="ChEBI" id="CHEBI:30616"/>
        <dbReference type="ChEBI" id="CHEBI:43474"/>
        <dbReference type="ChEBI" id="CHEBI:456216"/>
        <dbReference type="EC" id="5.6.2.4"/>
    </reaction>
</comment>
<evidence type="ECO:0000256" key="12">
    <source>
        <dbReference type="HAMAP-Rule" id="MF_00983"/>
    </source>
</evidence>